<dbReference type="InterPro" id="IPR022259">
    <property type="entry name" value="Acessory_Sec_prot_Asp3"/>
</dbReference>
<dbReference type="Proteomes" id="UP000224563">
    <property type="component" value="Unassembled WGS sequence"/>
</dbReference>
<reference evidence="2 3" key="2">
    <citation type="submission" date="2017-10" db="EMBL/GenBank/DDBJ databases">
        <authorList>
            <person name="Banno H."/>
            <person name="Chua N.-H."/>
        </authorList>
    </citation>
    <scope>NUCLEOTIDE SEQUENCE [LARGE SCALE GENOMIC DNA]</scope>
    <source>
        <strain evidence="2 3">JK623</strain>
    </source>
</reference>
<gene>
    <name evidence="2" type="primary">asp3</name>
    <name evidence="2" type="ORF">CSX02_05790</name>
</gene>
<sequence length="177" mass="20654">MVNDKWIIRWQEYLKNSYAHGSLMKFLPDGTVEYTNKLMPPGTVIHEWFSKTNHQTNRVEPSLPLIDGESAYSITMNIDYDEMEAAGLMLRIMFYGRYDEVAGSLIVREPHAIFKPPITTYSYSIQLINGGVSKFVFRSLILREASREEYDEDQERIKKIKEHSKKSKAKRRRGEQA</sequence>
<feature type="compositionally biased region" description="Basic residues" evidence="1">
    <location>
        <begin position="158"/>
        <end position="177"/>
    </location>
</feature>
<proteinExistence type="predicted"/>
<dbReference type="Pfam" id="PF15432">
    <property type="entry name" value="Sec-ASP3"/>
    <property type="match status" value="1"/>
</dbReference>
<evidence type="ECO:0000313" key="2">
    <source>
        <dbReference type="EMBL" id="PHU37857.1"/>
    </source>
</evidence>
<name>A0A2G3E3J5_9FIRM</name>
<feature type="region of interest" description="Disordered" evidence="1">
    <location>
        <begin position="151"/>
        <end position="177"/>
    </location>
</feature>
<reference evidence="2 3" key="1">
    <citation type="submission" date="2017-10" db="EMBL/GenBank/DDBJ databases">
        <title>Resolving the taxonomy of Roseburia spp., Eubacterium rectale and Agathobacter spp. through phylogenomic analysis.</title>
        <authorList>
            <person name="Sheridan P.O."/>
            <person name="Walker A.W."/>
            <person name="Duncan S.H."/>
            <person name="Scott K.P."/>
            <person name="Toole P.W.O."/>
            <person name="Luis P."/>
            <person name="Flint H.J."/>
        </authorList>
    </citation>
    <scope>NUCLEOTIDE SEQUENCE [LARGE SCALE GENOMIC DNA]</scope>
    <source>
        <strain evidence="2 3">JK623</strain>
    </source>
</reference>
<comment type="caution">
    <text evidence="2">The sequence shown here is derived from an EMBL/GenBank/DDBJ whole genome shotgun (WGS) entry which is preliminary data.</text>
</comment>
<evidence type="ECO:0000256" key="1">
    <source>
        <dbReference type="SAM" id="MobiDB-lite"/>
    </source>
</evidence>
<keyword evidence="3" id="KW-1185">Reference proteome</keyword>
<protein>
    <submittedName>
        <fullName evidence="2">Accessory Sec system protein Asp3</fullName>
    </submittedName>
</protein>
<dbReference type="EMBL" id="PDYG01000027">
    <property type="protein sequence ID" value="PHU37857.1"/>
    <property type="molecule type" value="Genomic_DNA"/>
</dbReference>
<accession>A0A2G3E3J5</accession>
<organism evidence="2 3">
    <name type="scientific">Agathobacter ruminis</name>
    <dbReference type="NCBI Taxonomy" id="1712665"/>
    <lineage>
        <taxon>Bacteria</taxon>
        <taxon>Bacillati</taxon>
        <taxon>Bacillota</taxon>
        <taxon>Clostridia</taxon>
        <taxon>Lachnospirales</taxon>
        <taxon>Lachnospiraceae</taxon>
        <taxon>Agathobacter</taxon>
    </lineage>
</organism>
<dbReference type="GO" id="GO:0015031">
    <property type="term" value="P:protein transport"/>
    <property type="evidence" value="ECO:0007669"/>
    <property type="project" value="InterPro"/>
</dbReference>
<dbReference type="AlphaFoldDB" id="A0A2G3E3J5"/>
<dbReference type="NCBIfam" id="TIGR03711">
    <property type="entry name" value="acc_sec_asp3"/>
    <property type="match status" value="1"/>
</dbReference>
<evidence type="ECO:0000313" key="3">
    <source>
        <dbReference type="Proteomes" id="UP000224563"/>
    </source>
</evidence>
<dbReference type="RefSeq" id="WP_031545230.1">
    <property type="nucleotide sequence ID" value="NZ_JANSWH010000045.1"/>
</dbReference>